<dbReference type="Proteomes" id="UP000678393">
    <property type="component" value="Unassembled WGS sequence"/>
</dbReference>
<feature type="binding site" evidence="12">
    <location>
        <position position="310"/>
    </location>
    <ligand>
        <name>L-glutamate</name>
        <dbReference type="ChEBI" id="CHEBI:29985"/>
    </ligand>
</feature>
<keyword evidence="18" id="KW-1185">Reference proteome</keyword>
<dbReference type="InterPro" id="IPR019594">
    <property type="entry name" value="Glu/Gly-bd"/>
</dbReference>
<feature type="site" description="Interaction with the cone snail toxin Con-ikot-ikot" evidence="13">
    <location>
        <position position="264"/>
    </location>
</feature>
<comment type="caution">
    <text evidence="17">The sequence shown here is derived from an EMBL/GenBank/DDBJ whole genome shotgun (WGS) entry which is preliminary data.</text>
</comment>
<evidence type="ECO:0000256" key="1">
    <source>
        <dbReference type="ARBA" id="ARBA00004651"/>
    </source>
</evidence>
<keyword evidence="2" id="KW-0813">Transport</keyword>
<evidence type="ECO:0000313" key="17">
    <source>
        <dbReference type="EMBL" id="CAG5130827.1"/>
    </source>
</evidence>
<dbReference type="PRINTS" id="PR00177">
    <property type="entry name" value="NMDARECEPTOR"/>
</dbReference>
<keyword evidence="9" id="KW-0325">Glycoprotein</keyword>
<evidence type="ECO:0000256" key="6">
    <source>
        <dbReference type="ARBA" id="ARBA00023065"/>
    </source>
</evidence>
<feature type="transmembrane region" description="Helical" evidence="15">
    <location>
        <begin position="200"/>
        <end position="226"/>
    </location>
</feature>
<evidence type="ECO:0000256" key="2">
    <source>
        <dbReference type="ARBA" id="ARBA00022448"/>
    </source>
</evidence>
<dbReference type="InterPro" id="IPR015683">
    <property type="entry name" value="Ionotropic_Glu_rcpt"/>
</dbReference>
<evidence type="ECO:0000256" key="11">
    <source>
        <dbReference type="ARBA" id="ARBA00023303"/>
    </source>
</evidence>
<dbReference type="Gene3D" id="1.10.287.70">
    <property type="match status" value="1"/>
</dbReference>
<dbReference type="PANTHER" id="PTHR18966">
    <property type="entry name" value="IONOTROPIC GLUTAMATE RECEPTOR"/>
    <property type="match status" value="1"/>
</dbReference>
<dbReference type="InterPro" id="IPR001508">
    <property type="entry name" value="Iono_Glu_rcpt_met"/>
</dbReference>
<dbReference type="Pfam" id="PF00060">
    <property type="entry name" value="Lig_chan"/>
    <property type="match status" value="1"/>
</dbReference>
<keyword evidence="11" id="KW-0407">Ion channel</keyword>
<evidence type="ECO:0000256" key="4">
    <source>
        <dbReference type="ARBA" id="ARBA00022692"/>
    </source>
</evidence>
<protein>
    <recommendedName>
        <fullName evidence="16">Ionotropic glutamate receptor C-terminal domain-containing protein</fullName>
    </recommendedName>
</protein>
<keyword evidence="10" id="KW-1071">Ligand-gated ion channel</keyword>
<evidence type="ECO:0000256" key="7">
    <source>
        <dbReference type="ARBA" id="ARBA00023136"/>
    </source>
</evidence>
<comment type="subcellular location">
    <subcellularLocation>
        <location evidence="1">Cell membrane</location>
        <topology evidence="1">Multi-pass membrane protein</topology>
    </subcellularLocation>
</comment>
<feature type="transmembrane region" description="Helical" evidence="15">
    <location>
        <begin position="388"/>
        <end position="412"/>
    </location>
</feature>
<keyword evidence="3" id="KW-1003">Cell membrane</keyword>
<keyword evidence="5 15" id="KW-1133">Transmembrane helix</keyword>
<evidence type="ECO:0000256" key="10">
    <source>
        <dbReference type="ARBA" id="ARBA00023286"/>
    </source>
</evidence>
<dbReference type="GO" id="GO:0005886">
    <property type="term" value="C:plasma membrane"/>
    <property type="evidence" value="ECO:0007669"/>
    <property type="project" value="UniProtKB-SubCell"/>
</dbReference>
<dbReference type="SMART" id="SM00079">
    <property type="entry name" value="PBPe"/>
    <property type="match status" value="1"/>
</dbReference>
<feature type="non-terminal residue" evidence="17">
    <location>
        <position position="1"/>
    </location>
</feature>
<name>A0A8S3ZMP4_9EUPU</name>
<accession>A0A8S3ZMP4</accession>
<feature type="region of interest" description="Disordered" evidence="14">
    <location>
        <begin position="421"/>
        <end position="446"/>
    </location>
</feature>
<evidence type="ECO:0000259" key="16">
    <source>
        <dbReference type="SMART" id="SM00079"/>
    </source>
</evidence>
<gene>
    <name evidence="17" type="ORF">CUNI_LOCUS16385</name>
</gene>
<organism evidence="17 18">
    <name type="scientific">Candidula unifasciata</name>
    <dbReference type="NCBI Taxonomy" id="100452"/>
    <lineage>
        <taxon>Eukaryota</taxon>
        <taxon>Metazoa</taxon>
        <taxon>Spiralia</taxon>
        <taxon>Lophotrochozoa</taxon>
        <taxon>Mollusca</taxon>
        <taxon>Gastropoda</taxon>
        <taxon>Heterobranchia</taxon>
        <taxon>Euthyneura</taxon>
        <taxon>Panpulmonata</taxon>
        <taxon>Eupulmonata</taxon>
        <taxon>Stylommatophora</taxon>
        <taxon>Helicina</taxon>
        <taxon>Helicoidea</taxon>
        <taxon>Geomitridae</taxon>
        <taxon>Candidula</taxon>
    </lineage>
</organism>
<evidence type="ECO:0000313" key="18">
    <source>
        <dbReference type="Proteomes" id="UP000678393"/>
    </source>
</evidence>
<keyword evidence="6" id="KW-0406">Ion transport</keyword>
<dbReference type="GO" id="GO:0038023">
    <property type="term" value="F:signaling receptor activity"/>
    <property type="evidence" value="ECO:0007669"/>
    <property type="project" value="InterPro"/>
</dbReference>
<keyword evidence="8" id="KW-0675">Receptor</keyword>
<feature type="domain" description="Ionotropic glutamate receptor C-terminal" evidence="16">
    <location>
        <begin position="2"/>
        <end position="364"/>
    </location>
</feature>
<reference evidence="17" key="1">
    <citation type="submission" date="2021-04" db="EMBL/GenBank/DDBJ databases">
        <authorList>
            <consortium name="Molecular Ecology Group"/>
        </authorList>
    </citation>
    <scope>NUCLEOTIDE SEQUENCE</scope>
</reference>
<dbReference type="Gene3D" id="3.40.190.10">
    <property type="entry name" value="Periplasmic binding protein-like II"/>
    <property type="match status" value="1"/>
</dbReference>
<keyword evidence="7 15" id="KW-0472">Membrane</keyword>
<evidence type="ECO:0000256" key="12">
    <source>
        <dbReference type="PIRSR" id="PIRSR601508-1"/>
    </source>
</evidence>
<dbReference type="InterPro" id="IPR001320">
    <property type="entry name" value="Iontro_rcpt_C"/>
</dbReference>
<evidence type="ECO:0000256" key="14">
    <source>
        <dbReference type="SAM" id="MobiDB-lite"/>
    </source>
</evidence>
<evidence type="ECO:0000256" key="5">
    <source>
        <dbReference type="ARBA" id="ARBA00022989"/>
    </source>
</evidence>
<dbReference type="Pfam" id="PF10613">
    <property type="entry name" value="Lig_chan-Glu_bd"/>
    <property type="match status" value="1"/>
</dbReference>
<keyword evidence="4 15" id="KW-0812">Transmembrane</keyword>
<proteinExistence type="predicted"/>
<dbReference type="OrthoDB" id="5984008at2759"/>
<evidence type="ECO:0000256" key="3">
    <source>
        <dbReference type="ARBA" id="ARBA00022475"/>
    </source>
</evidence>
<dbReference type="GO" id="GO:0015276">
    <property type="term" value="F:ligand-gated monoatomic ion channel activity"/>
    <property type="evidence" value="ECO:0007669"/>
    <property type="project" value="InterPro"/>
</dbReference>
<sequence>EAPFVTTARNNAGNITFSGLAIDLLSLVAGKAQFKYNIRLTDHVSYVYQDHQGKKHLAWFLSLYGKLNRYWGLLADLAVGPIPIIKQSSLENVEFTKPFMTSGISLLIKYPPPTTRGINLMLEPFAAEVWVMIAIAFIVISLALFLIGRFSPYEWARMTKDKDARSAHNNFGIKNSFLFAASTLSWQGYRDAPRSVSGRILMCMWFMFTVFVVVGYTASLCAILTVRRETTPQKVPFTSVEDIVESKHIKLGAMKYGHVYTTLRSGKSSHNALFSKLYAYIDDSQEWIQKRNEGVQRVKDSGGKYALIMETAKAEYITATNCDLITYGESLASLGYGLAAPKNSPVMDRINLAIIDLHESGYDKSKLVPQKPGLTTFRTTSSMDMRDMAIPFLFLFLGVVGAGGALAAEIFYKKRMTMKKDPDNKARQPLNMDSGISKAPMTSPPPPPPPIYKVLNKLQDTDKQKKSVIQVITKPDMVEDKDVEKSINSLEMACIDDKVDAGMEDDIELEMAKGDKASSELINEIV</sequence>
<dbReference type="EMBL" id="CAJHNH020004290">
    <property type="protein sequence ID" value="CAG5130827.1"/>
    <property type="molecule type" value="Genomic_DNA"/>
</dbReference>
<dbReference type="SUPFAM" id="SSF53850">
    <property type="entry name" value="Periplasmic binding protein-like II"/>
    <property type="match status" value="1"/>
</dbReference>
<dbReference type="FunFam" id="1.10.287.70:FF:000143">
    <property type="entry name" value="Probable glutamate receptor"/>
    <property type="match status" value="1"/>
</dbReference>
<evidence type="ECO:0000256" key="9">
    <source>
        <dbReference type="ARBA" id="ARBA00023180"/>
    </source>
</evidence>
<evidence type="ECO:0000256" key="15">
    <source>
        <dbReference type="SAM" id="Phobius"/>
    </source>
</evidence>
<evidence type="ECO:0000256" key="8">
    <source>
        <dbReference type="ARBA" id="ARBA00023170"/>
    </source>
</evidence>
<dbReference type="AlphaFoldDB" id="A0A8S3ZMP4"/>
<feature type="binding site" evidence="12">
    <location>
        <position position="81"/>
    </location>
    <ligand>
        <name>L-glutamate</name>
        <dbReference type="ChEBI" id="CHEBI:29985"/>
    </ligand>
</feature>
<evidence type="ECO:0000256" key="13">
    <source>
        <dbReference type="PIRSR" id="PIRSR601508-2"/>
    </source>
</evidence>
<feature type="transmembrane region" description="Helical" evidence="15">
    <location>
        <begin position="129"/>
        <end position="148"/>
    </location>
</feature>